<dbReference type="InterPro" id="IPR001882">
    <property type="entry name" value="Biotin_BS"/>
</dbReference>
<proteinExistence type="predicted"/>
<dbReference type="PANTHER" id="PTHR45266">
    <property type="entry name" value="OXALOACETATE DECARBOXYLASE ALPHA CHAIN"/>
    <property type="match status" value="1"/>
</dbReference>
<dbReference type="PROSITE" id="PS00188">
    <property type="entry name" value="BIOTIN"/>
    <property type="match status" value="1"/>
</dbReference>
<keyword evidence="1" id="KW-0092">Biotin</keyword>
<dbReference type="EMBL" id="JAESWC010000009">
    <property type="protein sequence ID" value="MBL4937099.1"/>
    <property type="molecule type" value="Genomic_DNA"/>
</dbReference>
<gene>
    <name evidence="4" type="ORF">JK636_15200</name>
</gene>
<feature type="domain" description="Lipoyl-binding" evidence="3">
    <location>
        <begin position="57"/>
        <end position="131"/>
    </location>
</feature>
<organism evidence="4 5">
    <name type="scientific">Clostridium rhizosphaerae</name>
    <dbReference type="NCBI Taxonomy" id="2803861"/>
    <lineage>
        <taxon>Bacteria</taxon>
        <taxon>Bacillati</taxon>
        <taxon>Bacillota</taxon>
        <taxon>Clostridia</taxon>
        <taxon>Eubacteriales</taxon>
        <taxon>Clostridiaceae</taxon>
        <taxon>Clostridium</taxon>
    </lineage>
</organism>
<dbReference type="InterPro" id="IPR000089">
    <property type="entry name" value="Biotin_lipoyl"/>
</dbReference>
<evidence type="ECO:0000256" key="2">
    <source>
        <dbReference type="SAM" id="MobiDB-lite"/>
    </source>
</evidence>
<protein>
    <submittedName>
        <fullName evidence="4">Biotin/lipoyl-binding protein</fullName>
    </submittedName>
</protein>
<dbReference type="PROSITE" id="PS50968">
    <property type="entry name" value="BIOTINYL_LIPOYL"/>
    <property type="match status" value="1"/>
</dbReference>
<name>A0ABS1TFI5_9CLOT</name>
<evidence type="ECO:0000313" key="5">
    <source>
        <dbReference type="Proteomes" id="UP000632377"/>
    </source>
</evidence>
<dbReference type="InterPro" id="IPR050709">
    <property type="entry name" value="Biotin_Carboxyl_Carrier/Decarb"/>
</dbReference>
<keyword evidence="5" id="KW-1185">Reference proteome</keyword>
<comment type="caution">
    <text evidence="4">The sequence shown here is derived from an EMBL/GenBank/DDBJ whole genome shotgun (WGS) entry which is preliminary data.</text>
</comment>
<reference evidence="4 5" key="1">
    <citation type="submission" date="2021-01" db="EMBL/GenBank/DDBJ databases">
        <title>Genome public.</title>
        <authorList>
            <person name="Liu C."/>
            <person name="Sun Q."/>
        </authorList>
    </citation>
    <scope>NUCLEOTIDE SEQUENCE [LARGE SCALE GENOMIC DNA]</scope>
    <source>
        <strain evidence="4 5">YIM B02515</strain>
    </source>
</reference>
<dbReference type="InterPro" id="IPR011053">
    <property type="entry name" value="Single_hybrid_motif"/>
</dbReference>
<dbReference type="SUPFAM" id="SSF51230">
    <property type="entry name" value="Single hybrid motif"/>
    <property type="match status" value="1"/>
</dbReference>
<feature type="region of interest" description="Disordered" evidence="2">
    <location>
        <begin position="44"/>
        <end position="70"/>
    </location>
</feature>
<evidence type="ECO:0000313" key="4">
    <source>
        <dbReference type="EMBL" id="MBL4937099.1"/>
    </source>
</evidence>
<evidence type="ECO:0000259" key="3">
    <source>
        <dbReference type="PROSITE" id="PS50968"/>
    </source>
</evidence>
<evidence type="ECO:0000256" key="1">
    <source>
        <dbReference type="ARBA" id="ARBA00023267"/>
    </source>
</evidence>
<dbReference type="Gene3D" id="2.40.50.100">
    <property type="match status" value="1"/>
</dbReference>
<dbReference type="Proteomes" id="UP000632377">
    <property type="component" value="Unassembled WGS sequence"/>
</dbReference>
<dbReference type="PANTHER" id="PTHR45266:SF3">
    <property type="entry name" value="OXALOACETATE DECARBOXYLASE ALPHA CHAIN"/>
    <property type="match status" value="1"/>
</dbReference>
<accession>A0ABS1TFI5</accession>
<dbReference type="CDD" id="cd06850">
    <property type="entry name" value="biotinyl_domain"/>
    <property type="match status" value="1"/>
</dbReference>
<dbReference type="Pfam" id="PF00364">
    <property type="entry name" value="Biotin_lipoyl"/>
    <property type="match status" value="1"/>
</dbReference>
<dbReference type="RefSeq" id="WP_202749851.1">
    <property type="nucleotide sequence ID" value="NZ_JAESWC010000009.1"/>
</dbReference>
<sequence length="131" mass="14319">MKKYYVTVNGNRYEVEVEEVMGNFEPVQPQITESKALKTEVKQQEIKKETPKAAPKAVPEGGTKINAPMPGTIVGVNIKEGDKINKGDLLFVLEAMKMENEIVSPVDGTVVSVQVSKGQSVNTEDLMAVIE</sequence>